<dbReference type="EMBL" id="IACK01130286">
    <property type="protein sequence ID" value="LAA86730.1"/>
    <property type="molecule type" value="Transcribed_RNA"/>
</dbReference>
<reference evidence="2" key="2">
    <citation type="submission" date="2017-11" db="EMBL/GenBank/DDBJ databases">
        <title>Coralsnake Venomics: Analyses of Venom Gland Transcriptomes and Proteomes of Six Brazilian Taxa.</title>
        <authorList>
            <person name="Aird S.D."/>
            <person name="Jorge da Silva N."/>
            <person name="Qiu L."/>
            <person name="Villar-Briones A."/>
            <person name="Aparecida-Saddi V."/>
            <person name="Campos-Telles M.P."/>
            <person name="Grau M."/>
            <person name="Mikheyev A.S."/>
        </authorList>
    </citation>
    <scope>NUCLEOTIDE SEQUENCE</scope>
    <source>
        <tissue evidence="2">Venom_gland</tissue>
    </source>
</reference>
<keyword evidence="1" id="KW-1133">Transmembrane helix</keyword>
<evidence type="ECO:0000256" key="1">
    <source>
        <dbReference type="SAM" id="Phobius"/>
    </source>
</evidence>
<protein>
    <submittedName>
        <fullName evidence="2">Uncharacterized protein</fullName>
    </submittedName>
</protein>
<reference evidence="2" key="1">
    <citation type="submission" date="2017-07" db="EMBL/GenBank/DDBJ databases">
        <authorList>
            <person name="Mikheyev A."/>
            <person name="Grau M."/>
        </authorList>
    </citation>
    <scope>NUCLEOTIDE SEQUENCE</scope>
    <source>
        <tissue evidence="2">Venom_gland</tissue>
    </source>
</reference>
<keyword evidence="1" id="KW-0472">Membrane</keyword>
<dbReference type="EMBL" id="IACK01130285">
    <property type="protein sequence ID" value="LAA86729.1"/>
    <property type="molecule type" value="Transcribed_RNA"/>
</dbReference>
<proteinExistence type="predicted"/>
<sequence>MRLKRIGTSEHAATAETFGTEPFTMAWAFFGGILLLWNMDRFLWYMMQNYRPNYRVSNPHSWLKLAGGRVRTSHRPASLSPHRLHSSLSKFGAPALPHKTPLQWLLPWLQSYPCPRPVRCST</sequence>
<dbReference type="AlphaFoldDB" id="A0A2D4IR94"/>
<feature type="transmembrane region" description="Helical" evidence="1">
    <location>
        <begin position="25"/>
        <end position="45"/>
    </location>
</feature>
<name>A0A2D4IR94_MICLE</name>
<organism evidence="2">
    <name type="scientific">Micrurus lemniscatus lemniscatus</name>
    <dbReference type="NCBI Taxonomy" id="129467"/>
    <lineage>
        <taxon>Eukaryota</taxon>
        <taxon>Metazoa</taxon>
        <taxon>Chordata</taxon>
        <taxon>Craniata</taxon>
        <taxon>Vertebrata</taxon>
        <taxon>Euteleostomi</taxon>
        <taxon>Lepidosauria</taxon>
        <taxon>Squamata</taxon>
        <taxon>Bifurcata</taxon>
        <taxon>Unidentata</taxon>
        <taxon>Episquamata</taxon>
        <taxon>Toxicofera</taxon>
        <taxon>Serpentes</taxon>
        <taxon>Colubroidea</taxon>
        <taxon>Elapidae</taxon>
        <taxon>Elapinae</taxon>
        <taxon>Micrurus</taxon>
    </lineage>
</organism>
<evidence type="ECO:0000313" key="2">
    <source>
        <dbReference type="EMBL" id="LAA86729.1"/>
    </source>
</evidence>
<accession>A0A2D4IR94</accession>
<keyword evidence="1" id="KW-0812">Transmembrane</keyword>